<dbReference type="InterPro" id="IPR020846">
    <property type="entry name" value="MFS_dom"/>
</dbReference>
<evidence type="ECO:0000256" key="3">
    <source>
        <dbReference type="SAM" id="Phobius"/>
    </source>
</evidence>
<feature type="transmembrane region" description="Helical" evidence="3">
    <location>
        <begin position="261"/>
        <end position="286"/>
    </location>
</feature>
<feature type="transmembrane region" description="Helical" evidence="3">
    <location>
        <begin position="391"/>
        <end position="412"/>
    </location>
</feature>
<feature type="transmembrane region" description="Helical" evidence="3">
    <location>
        <begin position="146"/>
        <end position="166"/>
    </location>
</feature>
<feature type="transmembrane region" description="Helical" evidence="3">
    <location>
        <begin position="112"/>
        <end position="134"/>
    </location>
</feature>
<feature type="domain" description="Major facilitator superfamily (MFS) profile" evidence="4">
    <location>
        <begin position="262"/>
        <end position="456"/>
    </location>
</feature>
<feature type="transmembrane region" description="Helical" evidence="3">
    <location>
        <begin position="178"/>
        <end position="197"/>
    </location>
</feature>
<dbReference type="Proteomes" id="UP000012065">
    <property type="component" value="Unassembled WGS sequence"/>
</dbReference>
<gene>
    <name evidence="5" type="ORF">BN14_09329</name>
</gene>
<reference evidence="5 6" key="1">
    <citation type="journal article" date="2013" name="J. Biotechnol.">
        <title>Establishment and interpretation of the genome sequence of the phytopathogenic fungus Rhizoctonia solani AG1-IB isolate 7/3/14.</title>
        <authorList>
            <person name="Wibberg D.W."/>
            <person name="Jelonek L.J."/>
            <person name="Rupp O.R."/>
            <person name="Hennig M.H."/>
            <person name="Eikmeyer F.E."/>
            <person name="Goesmann A.G."/>
            <person name="Hartmann A.H."/>
            <person name="Borriss R.B."/>
            <person name="Grosch R.G."/>
            <person name="Puehler A.P."/>
            <person name="Schlueter A.S."/>
        </authorList>
    </citation>
    <scope>NUCLEOTIDE SEQUENCE [LARGE SCALE GENOMIC DNA]</scope>
    <source>
        <strain evidence="6">AG1-IB / isolate 7/3/14</strain>
    </source>
</reference>
<evidence type="ECO:0000313" key="5">
    <source>
        <dbReference type="EMBL" id="CCO35214.1"/>
    </source>
</evidence>
<dbReference type="PROSITE" id="PS50850">
    <property type="entry name" value="MFS"/>
    <property type="match status" value="1"/>
</dbReference>
<comment type="subcellular location">
    <subcellularLocation>
        <location evidence="1">Membrane</location>
        <topology evidence="1">Multi-pass membrane protein</topology>
    </subcellularLocation>
</comment>
<keyword evidence="3" id="KW-0812">Transmembrane</keyword>
<evidence type="ECO:0000256" key="2">
    <source>
        <dbReference type="ARBA" id="ARBA00006727"/>
    </source>
</evidence>
<feature type="transmembrane region" description="Helical" evidence="3">
    <location>
        <begin position="209"/>
        <end position="229"/>
    </location>
</feature>
<feature type="transmembrane region" description="Helical" evidence="3">
    <location>
        <begin position="351"/>
        <end position="371"/>
    </location>
</feature>
<evidence type="ECO:0000256" key="1">
    <source>
        <dbReference type="ARBA" id="ARBA00004141"/>
    </source>
</evidence>
<dbReference type="PANTHER" id="PTHR11360">
    <property type="entry name" value="MONOCARBOXYLATE TRANSPORTER"/>
    <property type="match status" value="1"/>
</dbReference>
<feature type="transmembrane region" description="Helical" evidence="3">
    <location>
        <begin position="325"/>
        <end position="344"/>
    </location>
</feature>
<accession>M5C7D7</accession>
<dbReference type="HOGENOM" id="CLU_001265_1_2_1"/>
<organism evidence="5 6">
    <name type="scientific">Thanatephorus cucumeris (strain AG1-IB / isolate 7/3/14)</name>
    <name type="common">Lettuce bottom rot fungus</name>
    <name type="synonym">Rhizoctonia solani</name>
    <dbReference type="NCBI Taxonomy" id="1108050"/>
    <lineage>
        <taxon>Eukaryota</taxon>
        <taxon>Fungi</taxon>
        <taxon>Dikarya</taxon>
        <taxon>Basidiomycota</taxon>
        <taxon>Agaricomycotina</taxon>
        <taxon>Agaricomycetes</taxon>
        <taxon>Cantharellales</taxon>
        <taxon>Ceratobasidiaceae</taxon>
        <taxon>Rhizoctonia</taxon>
        <taxon>Rhizoctonia solani AG-1</taxon>
    </lineage>
</organism>
<comment type="caution">
    <text evidence="5">The sequence shown here is derived from an EMBL/GenBank/DDBJ whole genome shotgun (WGS) entry which is preliminary data.</text>
</comment>
<dbReference type="Gene3D" id="1.20.1250.20">
    <property type="entry name" value="MFS general substrate transporter like domains"/>
    <property type="match status" value="2"/>
</dbReference>
<sequence length="456" mass="48991">MANNPGAAGLGLSEGSQEFTVPVSTTVSRRSSIGDSACSLGETLRNDPEDNVSHGEKSFDGIPPMDRGFEAWTFVASAFVLETLIWGFGFTYGVFQEYFTREKTFMDASEAALGAIGTLALGLEYVLAMLVILISQQWRYRVWQIILLQGMCFGIGGGGLYAPVIVYLPEWFSVRKGLAGAIIFGGAGIGGTLYPIALNYMLKELGFRWALRIWALYMLVFGGVALIFMKPRIPAIRPADGSKCNFITFVKQQNWSFVTSPLFLCVSILSFIQALGYFPVSLYISVYTTSLGLPTIDGTIVVAVFSLASVIGQVTLGQLCDMIPYQYIIIASGIGSGLSVYLLWGFAHSLNIIIGFVIVFGVLAGGFTSTWPAACADIVGPESPEAIPNVYGFLGISKGVAAVIGPVVAATLHQIHGPIVKEIYSGYGFRDVTIFVGVMMFVTALGGVLSRVLSRH</sequence>
<protein>
    <submittedName>
        <fullName evidence="5">Putative transporter MCH2</fullName>
    </submittedName>
</protein>
<dbReference type="Pfam" id="PF07690">
    <property type="entry name" value="MFS_1"/>
    <property type="match status" value="1"/>
</dbReference>
<evidence type="ECO:0000313" key="6">
    <source>
        <dbReference type="Proteomes" id="UP000012065"/>
    </source>
</evidence>
<comment type="similarity">
    <text evidence="2">Belongs to the major facilitator superfamily. Monocarboxylate porter (TC 2.A.1.13) family.</text>
</comment>
<feature type="transmembrane region" description="Helical" evidence="3">
    <location>
        <begin position="71"/>
        <end position="92"/>
    </location>
</feature>
<proteinExistence type="inferred from homology"/>
<feature type="transmembrane region" description="Helical" evidence="3">
    <location>
        <begin position="298"/>
        <end position="319"/>
    </location>
</feature>
<dbReference type="InterPro" id="IPR036259">
    <property type="entry name" value="MFS_trans_sf"/>
</dbReference>
<dbReference type="SUPFAM" id="SSF103473">
    <property type="entry name" value="MFS general substrate transporter"/>
    <property type="match status" value="1"/>
</dbReference>
<dbReference type="EMBL" id="CAOJ01014259">
    <property type="protein sequence ID" value="CCO35214.1"/>
    <property type="molecule type" value="Genomic_DNA"/>
</dbReference>
<keyword evidence="3" id="KW-0472">Membrane</keyword>
<dbReference type="InterPro" id="IPR011701">
    <property type="entry name" value="MFS"/>
</dbReference>
<name>M5C7D7_THACB</name>
<evidence type="ECO:0000259" key="4">
    <source>
        <dbReference type="PROSITE" id="PS50850"/>
    </source>
</evidence>
<dbReference type="GO" id="GO:0016020">
    <property type="term" value="C:membrane"/>
    <property type="evidence" value="ECO:0007669"/>
    <property type="project" value="UniProtKB-SubCell"/>
</dbReference>
<dbReference type="InterPro" id="IPR050327">
    <property type="entry name" value="Proton-linked_MCT"/>
</dbReference>
<keyword evidence="3" id="KW-1133">Transmembrane helix</keyword>
<dbReference type="PANTHER" id="PTHR11360:SF287">
    <property type="entry name" value="MFS MONOCARBOXYLATE TRANSPORTER"/>
    <property type="match status" value="1"/>
</dbReference>
<dbReference type="GO" id="GO:0022857">
    <property type="term" value="F:transmembrane transporter activity"/>
    <property type="evidence" value="ECO:0007669"/>
    <property type="project" value="InterPro"/>
</dbReference>
<dbReference type="AlphaFoldDB" id="M5C7D7"/>
<feature type="transmembrane region" description="Helical" evidence="3">
    <location>
        <begin position="432"/>
        <end position="453"/>
    </location>
</feature>